<dbReference type="RefSeq" id="WP_020213393.1">
    <property type="nucleotide sequence ID" value="NZ_JRLX01000005.1"/>
</dbReference>
<protein>
    <recommendedName>
        <fullName evidence="13">TonB-dependent receptor</fullName>
    </recommendedName>
</protein>
<evidence type="ECO:0000256" key="5">
    <source>
        <dbReference type="ARBA" id="ARBA00023136"/>
    </source>
</evidence>
<keyword evidence="2 7" id="KW-0813">Transport</keyword>
<dbReference type="InterPro" id="IPR041700">
    <property type="entry name" value="OMP_b-brl_3"/>
</dbReference>
<dbReference type="GO" id="GO:0030246">
    <property type="term" value="F:carbohydrate binding"/>
    <property type="evidence" value="ECO:0007669"/>
    <property type="project" value="InterPro"/>
</dbReference>
<evidence type="ECO:0000256" key="2">
    <source>
        <dbReference type="ARBA" id="ARBA00022448"/>
    </source>
</evidence>
<keyword evidence="3 7" id="KW-1134">Transmembrane beta strand</keyword>
<dbReference type="PROSITE" id="PS52016">
    <property type="entry name" value="TONB_DEPENDENT_REC_3"/>
    <property type="match status" value="1"/>
</dbReference>
<evidence type="ECO:0000256" key="3">
    <source>
        <dbReference type="ARBA" id="ARBA00022452"/>
    </source>
</evidence>
<evidence type="ECO:0000259" key="10">
    <source>
        <dbReference type="Pfam" id="PF14905"/>
    </source>
</evidence>
<dbReference type="InterPro" id="IPR013784">
    <property type="entry name" value="Carb-bd-like_fold"/>
</dbReference>
<dbReference type="AlphaFoldDB" id="A0A0A2M786"/>
<gene>
    <name evidence="11" type="ORF">Q765_06505</name>
</gene>
<dbReference type="STRING" id="1121895.GCA_000378485_02233"/>
<comment type="subcellular location">
    <subcellularLocation>
        <location evidence="1 7">Cell outer membrane</location>
        <topology evidence="1 7">Multi-pass membrane protein</topology>
    </subcellularLocation>
</comment>
<evidence type="ECO:0000256" key="1">
    <source>
        <dbReference type="ARBA" id="ARBA00004571"/>
    </source>
</evidence>
<proteinExistence type="inferred from homology"/>
<dbReference type="PANTHER" id="PTHR40980:SF5">
    <property type="entry name" value="TONB-DEPENDENT RECEPTOR"/>
    <property type="match status" value="1"/>
</dbReference>
<evidence type="ECO:0008006" key="13">
    <source>
        <dbReference type="Google" id="ProtNLM"/>
    </source>
</evidence>
<dbReference type="Pfam" id="PF13715">
    <property type="entry name" value="CarbopepD_reg_2"/>
    <property type="match status" value="1"/>
</dbReference>
<dbReference type="InterPro" id="IPR036942">
    <property type="entry name" value="Beta-barrel_TonB_sf"/>
</dbReference>
<evidence type="ECO:0000256" key="7">
    <source>
        <dbReference type="PROSITE-ProRule" id="PRU01360"/>
    </source>
</evidence>
<dbReference type="InterPro" id="IPR039426">
    <property type="entry name" value="TonB-dep_rcpt-like"/>
</dbReference>
<keyword evidence="6 7" id="KW-0998">Cell outer membrane</keyword>
<evidence type="ECO:0000256" key="6">
    <source>
        <dbReference type="ARBA" id="ARBA00023237"/>
    </source>
</evidence>
<dbReference type="OrthoDB" id="9768470at2"/>
<feature type="chain" id="PRO_5002002930" description="TonB-dependent receptor" evidence="8">
    <location>
        <begin position="19"/>
        <end position="931"/>
    </location>
</feature>
<dbReference type="Gene3D" id="2.170.130.10">
    <property type="entry name" value="TonB-dependent receptor, plug domain"/>
    <property type="match status" value="1"/>
</dbReference>
<name>A0A0A2M786_9FLAO</name>
<dbReference type="InterPro" id="IPR037066">
    <property type="entry name" value="Plug_dom_sf"/>
</dbReference>
<comment type="similarity">
    <text evidence="7">Belongs to the TonB-dependent receptor family.</text>
</comment>
<dbReference type="Pfam" id="PF07715">
    <property type="entry name" value="Plug"/>
    <property type="match status" value="1"/>
</dbReference>
<dbReference type="GO" id="GO:0009279">
    <property type="term" value="C:cell outer membrane"/>
    <property type="evidence" value="ECO:0007669"/>
    <property type="project" value="UniProtKB-SubCell"/>
</dbReference>
<dbReference type="Proteomes" id="UP000030152">
    <property type="component" value="Unassembled WGS sequence"/>
</dbReference>
<evidence type="ECO:0000256" key="8">
    <source>
        <dbReference type="SAM" id="SignalP"/>
    </source>
</evidence>
<evidence type="ECO:0000259" key="9">
    <source>
        <dbReference type="Pfam" id="PF07715"/>
    </source>
</evidence>
<dbReference type="SUPFAM" id="SSF49452">
    <property type="entry name" value="Starch-binding domain-like"/>
    <property type="match status" value="1"/>
</dbReference>
<dbReference type="PANTHER" id="PTHR40980">
    <property type="entry name" value="PLUG DOMAIN-CONTAINING PROTEIN"/>
    <property type="match status" value="1"/>
</dbReference>
<dbReference type="Gene3D" id="2.40.170.20">
    <property type="entry name" value="TonB-dependent receptor, beta-barrel domain"/>
    <property type="match status" value="1"/>
</dbReference>
<keyword evidence="5 7" id="KW-0472">Membrane</keyword>
<accession>A0A0A2M786</accession>
<reference evidence="11 12" key="1">
    <citation type="submission" date="2013-09" db="EMBL/GenBank/DDBJ databases">
        <authorList>
            <person name="Zeng Z."/>
            <person name="Chen C."/>
        </authorList>
    </citation>
    <scope>NUCLEOTIDE SEQUENCE [LARGE SCALE GENOMIC DNA]</scope>
    <source>
        <strain evidence="11 12">WB 3.3-2</strain>
    </source>
</reference>
<comment type="caution">
    <text evidence="11">The sequence shown here is derived from an EMBL/GenBank/DDBJ whole genome shotgun (WGS) entry which is preliminary data.</text>
</comment>
<feature type="domain" description="TonB-dependent receptor plug" evidence="9">
    <location>
        <begin position="128"/>
        <end position="225"/>
    </location>
</feature>
<evidence type="ECO:0000313" key="11">
    <source>
        <dbReference type="EMBL" id="KGO87313.1"/>
    </source>
</evidence>
<keyword evidence="4 7" id="KW-0812">Transmembrane</keyword>
<sequence length="931" mass="104495">MKLKFLLIAFFTMAMSFAQSNGTLTGTITDKDMNNEPLPFASVSVKGSSISTNTDESGKYTLSVPAGTHTIVFGFLGYQTVEVSVTIVAGETQTSDQILTSTSVQMEDVVIETVRTRNTESALVLEMREAKQITSGISAEQMAKSTDNNAAEAVQRVPGVTIVDGKFVMIRGLSERYNNVLLNNSIAPSTEIDKRTFAFDLVSTSSLDKMVIYKTGSADKPGDFAGGIIAITTAENTSEFTRVNVGAGYRTGTTFDDYLQSEGSNTDFLGFDKSYRPLPNGFGSNATTRIVSDAQAHELPNNFNPTKRTAFLDSRLGFSLGRKINLGGTNNSLFTINSLSYSNTYQDYNRQFTRYSTLNPGETVAPKWFDYQDKTYQNEINTTLFSNWILRLGDNTKIKFKNLFNQKGRNETTVRDGNNFLDRGNDILKNYYLLYQSSTLYTGQLEGEHKLNSNNTLDWVVGYNDLTDNVPDFRRFRTYKQTTDVNSPYIMIDPPASNPFDTGRYYGQLNEYSINNGANFTHTIKRVKGDEELSDIILKAGYYASYRKRDFAAQYYTYIIPGYVPFDRAEQLRRLPLTEVFNSTNVNNQDGWSLREGTNPTDSYKADNTYLAGYVQGQFSVNRFDITTGVRLEQNNQTLDSQTYAGPVNVNNNVTSVLPSLNVGYSVNENSLVRFAYSRTVNRPEFRELAPFLFYDYVNEANLVGNPDLKTAKIDNIDLKYEFYPSKSETVSIGAFYKRFTDPIELTTQIAGNPQFVFNNAKSANNYGVELEAKKSFKGWTNSTIIDRMSVNLNASYIISEVDLGAAAVAQVQKRALQGQSPYIVNVALGYKDEKDFSVNLIYNRFGDRIFSAGDVNFPSIYELSRNNLDMTIAKKVNNTTFKLGIQNLLNDKYRFYEDSNRDEKINTSKDNATSVLKRGTLFNLNIAYNF</sequence>
<evidence type="ECO:0000256" key="4">
    <source>
        <dbReference type="ARBA" id="ARBA00022692"/>
    </source>
</evidence>
<feature type="domain" description="Outer membrane protein beta-barrel" evidence="10">
    <location>
        <begin position="581"/>
        <end position="910"/>
    </location>
</feature>
<dbReference type="EMBL" id="JRLX01000005">
    <property type="protein sequence ID" value="KGO87313.1"/>
    <property type="molecule type" value="Genomic_DNA"/>
</dbReference>
<keyword evidence="12" id="KW-1185">Reference proteome</keyword>
<evidence type="ECO:0000313" key="12">
    <source>
        <dbReference type="Proteomes" id="UP000030152"/>
    </source>
</evidence>
<dbReference type="InterPro" id="IPR012910">
    <property type="entry name" value="Plug_dom"/>
</dbReference>
<dbReference type="eggNOG" id="COG4771">
    <property type="taxonomic scope" value="Bacteria"/>
</dbReference>
<organism evidence="11 12">
    <name type="scientific">Flavobacterium rivuli WB 3.3-2 = DSM 21788</name>
    <dbReference type="NCBI Taxonomy" id="1121895"/>
    <lineage>
        <taxon>Bacteria</taxon>
        <taxon>Pseudomonadati</taxon>
        <taxon>Bacteroidota</taxon>
        <taxon>Flavobacteriia</taxon>
        <taxon>Flavobacteriales</taxon>
        <taxon>Flavobacteriaceae</taxon>
        <taxon>Flavobacterium</taxon>
    </lineage>
</organism>
<dbReference type="SUPFAM" id="SSF56935">
    <property type="entry name" value="Porins"/>
    <property type="match status" value="1"/>
</dbReference>
<feature type="signal peptide" evidence="8">
    <location>
        <begin position="1"/>
        <end position="18"/>
    </location>
</feature>
<dbReference type="Pfam" id="PF14905">
    <property type="entry name" value="OMP_b-brl_3"/>
    <property type="match status" value="1"/>
</dbReference>
<keyword evidence="8" id="KW-0732">Signal</keyword>
<dbReference type="Gene3D" id="2.60.40.1120">
    <property type="entry name" value="Carboxypeptidase-like, regulatory domain"/>
    <property type="match status" value="1"/>
</dbReference>